<keyword evidence="5" id="KW-0238">DNA-binding</keyword>
<keyword evidence="3" id="KW-0862">Zinc</keyword>
<dbReference type="GO" id="GO:0043565">
    <property type="term" value="F:sequence-specific DNA binding"/>
    <property type="evidence" value="ECO:0007669"/>
    <property type="project" value="TreeGrafter"/>
</dbReference>
<evidence type="ECO:0000256" key="1">
    <source>
        <dbReference type="ARBA" id="ARBA00004123"/>
    </source>
</evidence>
<dbReference type="CDD" id="cd00067">
    <property type="entry name" value="GAL4"/>
    <property type="match status" value="1"/>
</dbReference>
<evidence type="ECO:0000256" key="7">
    <source>
        <dbReference type="ARBA" id="ARBA00023242"/>
    </source>
</evidence>
<dbReference type="GO" id="GO:0045944">
    <property type="term" value="P:positive regulation of transcription by RNA polymerase II"/>
    <property type="evidence" value="ECO:0007669"/>
    <property type="project" value="TreeGrafter"/>
</dbReference>
<dbReference type="OrthoDB" id="27934at2759"/>
<evidence type="ECO:0000259" key="8">
    <source>
        <dbReference type="PROSITE" id="PS50048"/>
    </source>
</evidence>
<dbReference type="CDD" id="cd12148">
    <property type="entry name" value="fungal_TF_MHR"/>
    <property type="match status" value="1"/>
</dbReference>
<name>A0A1L9RJ51_ASPWE</name>
<keyword evidence="6" id="KW-0804">Transcription</keyword>
<dbReference type="PANTHER" id="PTHR47782">
    <property type="entry name" value="ZN(II)2CYS6 TRANSCRIPTION FACTOR (EUROFUNG)-RELATED"/>
    <property type="match status" value="1"/>
</dbReference>
<evidence type="ECO:0000256" key="4">
    <source>
        <dbReference type="ARBA" id="ARBA00023015"/>
    </source>
</evidence>
<feature type="domain" description="Zn(2)-C6 fungal-type" evidence="8">
    <location>
        <begin position="12"/>
        <end position="40"/>
    </location>
</feature>
<keyword evidence="4" id="KW-0805">Transcription regulation</keyword>
<dbReference type="GO" id="GO:0008270">
    <property type="term" value="F:zinc ion binding"/>
    <property type="evidence" value="ECO:0007669"/>
    <property type="project" value="InterPro"/>
</dbReference>
<dbReference type="VEuPathDB" id="FungiDB:ASPWEDRAFT_486969"/>
<dbReference type="PROSITE" id="PS50048">
    <property type="entry name" value="ZN2_CY6_FUNGAL_2"/>
    <property type="match status" value="1"/>
</dbReference>
<comment type="subcellular location">
    <subcellularLocation>
        <location evidence="1">Nucleus</location>
    </subcellularLocation>
</comment>
<dbReference type="PANTHER" id="PTHR47782:SF12">
    <property type="entry name" value="ZN(II)2CYS6 TRANSCRIPTION FACTOR (EUROFUNG)"/>
    <property type="match status" value="1"/>
</dbReference>
<dbReference type="GO" id="GO:0000981">
    <property type="term" value="F:DNA-binding transcription factor activity, RNA polymerase II-specific"/>
    <property type="evidence" value="ECO:0007669"/>
    <property type="project" value="InterPro"/>
</dbReference>
<accession>A0A1L9RJ51</accession>
<dbReference type="STRING" id="1073089.A0A1L9RJ51"/>
<protein>
    <recommendedName>
        <fullName evidence="8">Zn(2)-C6 fungal-type domain-containing protein</fullName>
    </recommendedName>
</protein>
<dbReference type="GO" id="GO:0005634">
    <property type="term" value="C:nucleus"/>
    <property type="evidence" value="ECO:0007669"/>
    <property type="project" value="UniProtKB-SubCell"/>
</dbReference>
<dbReference type="AlphaFoldDB" id="A0A1L9RJ51"/>
<dbReference type="GeneID" id="63752994"/>
<dbReference type="SMART" id="SM00066">
    <property type="entry name" value="GAL4"/>
    <property type="match status" value="1"/>
</dbReference>
<dbReference type="RefSeq" id="XP_040688642.1">
    <property type="nucleotide sequence ID" value="XM_040837146.1"/>
</dbReference>
<dbReference type="SUPFAM" id="SSF57701">
    <property type="entry name" value="Zn2/Cys6 DNA-binding domain"/>
    <property type="match status" value="1"/>
</dbReference>
<organism evidence="9 10">
    <name type="scientific">Aspergillus wentii DTO 134E9</name>
    <dbReference type="NCBI Taxonomy" id="1073089"/>
    <lineage>
        <taxon>Eukaryota</taxon>
        <taxon>Fungi</taxon>
        <taxon>Dikarya</taxon>
        <taxon>Ascomycota</taxon>
        <taxon>Pezizomycotina</taxon>
        <taxon>Eurotiomycetes</taxon>
        <taxon>Eurotiomycetidae</taxon>
        <taxon>Eurotiales</taxon>
        <taxon>Aspergillaceae</taxon>
        <taxon>Aspergillus</taxon>
        <taxon>Aspergillus subgen. Cremei</taxon>
    </lineage>
</organism>
<dbReference type="InterPro" id="IPR001138">
    <property type="entry name" value="Zn2Cys6_DnaBD"/>
</dbReference>
<keyword evidence="2" id="KW-0479">Metal-binding</keyword>
<dbReference type="Pfam" id="PF00172">
    <property type="entry name" value="Zn_clus"/>
    <property type="match status" value="1"/>
</dbReference>
<dbReference type="InterPro" id="IPR036864">
    <property type="entry name" value="Zn2-C6_fun-type_DNA-bd_sf"/>
</dbReference>
<evidence type="ECO:0000256" key="6">
    <source>
        <dbReference type="ARBA" id="ARBA00023163"/>
    </source>
</evidence>
<keyword evidence="7" id="KW-0539">Nucleus</keyword>
<reference evidence="10" key="1">
    <citation type="journal article" date="2017" name="Genome Biol.">
        <title>Comparative genomics reveals high biological diversity and specific adaptations in the industrially and medically important fungal genus Aspergillus.</title>
        <authorList>
            <person name="de Vries R.P."/>
            <person name="Riley R."/>
            <person name="Wiebenga A."/>
            <person name="Aguilar-Osorio G."/>
            <person name="Amillis S."/>
            <person name="Uchima C.A."/>
            <person name="Anderluh G."/>
            <person name="Asadollahi M."/>
            <person name="Askin M."/>
            <person name="Barry K."/>
            <person name="Battaglia E."/>
            <person name="Bayram O."/>
            <person name="Benocci T."/>
            <person name="Braus-Stromeyer S.A."/>
            <person name="Caldana C."/>
            <person name="Canovas D."/>
            <person name="Cerqueira G.C."/>
            <person name="Chen F."/>
            <person name="Chen W."/>
            <person name="Choi C."/>
            <person name="Clum A."/>
            <person name="Dos Santos R.A."/>
            <person name="Damasio A.R."/>
            <person name="Diallinas G."/>
            <person name="Emri T."/>
            <person name="Fekete E."/>
            <person name="Flipphi M."/>
            <person name="Freyberg S."/>
            <person name="Gallo A."/>
            <person name="Gournas C."/>
            <person name="Habgood R."/>
            <person name="Hainaut M."/>
            <person name="Harispe M.L."/>
            <person name="Henrissat B."/>
            <person name="Hilden K.S."/>
            <person name="Hope R."/>
            <person name="Hossain A."/>
            <person name="Karabika E."/>
            <person name="Karaffa L."/>
            <person name="Karanyi Z."/>
            <person name="Krasevec N."/>
            <person name="Kuo A."/>
            <person name="Kusch H."/>
            <person name="LaButti K."/>
            <person name="Lagendijk E.L."/>
            <person name="Lapidus A."/>
            <person name="Levasseur A."/>
            <person name="Lindquist E."/>
            <person name="Lipzen A."/>
            <person name="Logrieco A.F."/>
            <person name="MacCabe A."/>
            <person name="Maekelae M.R."/>
            <person name="Malavazi I."/>
            <person name="Melin P."/>
            <person name="Meyer V."/>
            <person name="Mielnichuk N."/>
            <person name="Miskei M."/>
            <person name="Molnar A.P."/>
            <person name="Mule G."/>
            <person name="Ngan C.Y."/>
            <person name="Orejas M."/>
            <person name="Orosz E."/>
            <person name="Ouedraogo J.P."/>
            <person name="Overkamp K.M."/>
            <person name="Park H.-S."/>
            <person name="Perrone G."/>
            <person name="Piumi F."/>
            <person name="Punt P.J."/>
            <person name="Ram A.F."/>
            <person name="Ramon A."/>
            <person name="Rauscher S."/>
            <person name="Record E."/>
            <person name="Riano-Pachon D.M."/>
            <person name="Robert V."/>
            <person name="Roehrig J."/>
            <person name="Ruller R."/>
            <person name="Salamov A."/>
            <person name="Salih N.S."/>
            <person name="Samson R.A."/>
            <person name="Sandor E."/>
            <person name="Sanguinetti M."/>
            <person name="Schuetze T."/>
            <person name="Sepcic K."/>
            <person name="Shelest E."/>
            <person name="Sherlock G."/>
            <person name="Sophianopoulou V."/>
            <person name="Squina F.M."/>
            <person name="Sun H."/>
            <person name="Susca A."/>
            <person name="Todd R.B."/>
            <person name="Tsang A."/>
            <person name="Unkles S.E."/>
            <person name="van de Wiele N."/>
            <person name="van Rossen-Uffink D."/>
            <person name="Oliveira J.V."/>
            <person name="Vesth T.C."/>
            <person name="Visser J."/>
            <person name="Yu J.-H."/>
            <person name="Zhou M."/>
            <person name="Andersen M.R."/>
            <person name="Archer D.B."/>
            <person name="Baker S.E."/>
            <person name="Benoit I."/>
            <person name="Brakhage A.A."/>
            <person name="Braus G.H."/>
            <person name="Fischer R."/>
            <person name="Frisvad J.C."/>
            <person name="Goldman G.H."/>
            <person name="Houbraken J."/>
            <person name="Oakley B."/>
            <person name="Pocsi I."/>
            <person name="Scazzocchio C."/>
            <person name="Seiboth B."/>
            <person name="vanKuyk P.A."/>
            <person name="Wortman J."/>
            <person name="Dyer P.S."/>
            <person name="Grigoriev I.V."/>
        </authorList>
    </citation>
    <scope>NUCLEOTIDE SEQUENCE [LARGE SCALE GENOMIC DNA]</scope>
    <source>
        <strain evidence="10">DTO 134E9</strain>
    </source>
</reference>
<keyword evidence="10" id="KW-1185">Reference proteome</keyword>
<evidence type="ECO:0000256" key="3">
    <source>
        <dbReference type="ARBA" id="ARBA00022833"/>
    </source>
</evidence>
<evidence type="ECO:0000256" key="2">
    <source>
        <dbReference type="ARBA" id="ARBA00022723"/>
    </source>
</evidence>
<dbReference type="Proteomes" id="UP000184383">
    <property type="component" value="Unassembled WGS sequence"/>
</dbReference>
<evidence type="ECO:0000313" key="10">
    <source>
        <dbReference type="Proteomes" id="UP000184383"/>
    </source>
</evidence>
<gene>
    <name evidence="9" type="ORF">ASPWEDRAFT_486969</name>
</gene>
<proteinExistence type="predicted"/>
<evidence type="ECO:0000256" key="5">
    <source>
        <dbReference type="ARBA" id="ARBA00023125"/>
    </source>
</evidence>
<sequence>MPERTKRPRLLACSRCFRLKRKCDHAKPKCSECRRKGADCLPASSRKDGEDITIPLSYLKELEAKVAELEQCKWSSRTETQVRDFGVQTEPIDEVFSDKSCLDPSLDSPGNPIEGSRSFRFSPVLFDRLSSDAMETGNALMRLSNFSRSPTPRLEDVDMTYLLQADTIPLDTFTLDNSPWFEDLYTNLYFSITDWEWPFLNQSAWKSWRSNWELEKSADQWKGFYLQMVYAIGALLCNNLQHDPSHSARARELYTSAMTFYPHVISQASTVLQIQASILLILYALHCPWSEEIATSVSSIVPFCTATMAEIRKLVSAIGATDETDSQDDLLTDKLFITCYMLNEIIVSGWDRPVSAAYKAIDDDMHSFSNDMPPSNSNTALSHLFQLRKIQANIRRYWDKTPRRYDSTETHQDAPLKTALDSWRKDISRYGLDNAPYGQHHPLWMANLYNYSVIILIQEKRGCLRNQDIEYAFSAIVDVCISYRRLQEEGQVMCYTWSSLVFQFRAGIMLLYIFWVTPRGEYHNVQQGLDAVYACANTLSHFADRWEDAVPYKEVYKYLIGQASWISENCAYPVGQYGCTFQELEIHLENLKKRYIHKAVLGMIEDMVYQGRIYDVIDDECISQPAISLHV</sequence>
<dbReference type="Gene3D" id="4.10.240.10">
    <property type="entry name" value="Zn(2)-C6 fungal-type DNA-binding domain"/>
    <property type="match status" value="1"/>
</dbReference>
<evidence type="ECO:0000313" key="9">
    <source>
        <dbReference type="EMBL" id="OJJ34966.1"/>
    </source>
</evidence>
<dbReference type="EMBL" id="KV878212">
    <property type="protein sequence ID" value="OJJ34966.1"/>
    <property type="molecule type" value="Genomic_DNA"/>
</dbReference>
<dbReference type="InterPro" id="IPR052202">
    <property type="entry name" value="Yeast_MetPath_Reg"/>
</dbReference>